<reference evidence="2" key="1">
    <citation type="journal article" date="2020" name="Stud. Mycol.">
        <title>101 Dothideomycetes genomes: a test case for predicting lifestyles and emergence of pathogens.</title>
        <authorList>
            <person name="Haridas S."/>
            <person name="Albert R."/>
            <person name="Binder M."/>
            <person name="Bloem J."/>
            <person name="Labutti K."/>
            <person name="Salamov A."/>
            <person name="Andreopoulos B."/>
            <person name="Baker S."/>
            <person name="Barry K."/>
            <person name="Bills G."/>
            <person name="Bluhm B."/>
            <person name="Cannon C."/>
            <person name="Castanera R."/>
            <person name="Culley D."/>
            <person name="Daum C."/>
            <person name="Ezra D."/>
            <person name="Gonzalez J."/>
            <person name="Henrissat B."/>
            <person name="Kuo A."/>
            <person name="Liang C."/>
            <person name="Lipzen A."/>
            <person name="Lutzoni F."/>
            <person name="Magnuson J."/>
            <person name="Mondo S."/>
            <person name="Nolan M."/>
            <person name="Ohm R."/>
            <person name="Pangilinan J."/>
            <person name="Park H.-J."/>
            <person name="Ramirez L."/>
            <person name="Alfaro M."/>
            <person name="Sun H."/>
            <person name="Tritt A."/>
            <person name="Yoshinaga Y."/>
            <person name="Zwiers L.-H."/>
            <person name="Turgeon B."/>
            <person name="Goodwin S."/>
            <person name="Spatafora J."/>
            <person name="Crous P."/>
            <person name="Grigoriev I."/>
        </authorList>
    </citation>
    <scope>NUCLEOTIDE SEQUENCE</scope>
    <source>
        <strain evidence="2">CBS 116435</strain>
    </source>
</reference>
<organism evidence="2 3">
    <name type="scientific">Polychaeton citri CBS 116435</name>
    <dbReference type="NCBI Taxonomy" id="1314669"/>
    <lineage>
        <taxon>Eukaryota</taxon>
        <taxon>Fungi</taxon>
        <taxon>Dikarya</taxon>
        <taxon>Ascomycota</taxon>
        <taxon>Pezizomycotina</taxon>
        <taxon>Dothideomycetes</taxon>
        <taxon>Dothideomycetidae</taxon>
        <taxon>Capnodiales</taxon>
        <taxon>Capnodiaceae</taxon>
        <taxon>Polychaeton</taxon>
    </lineage>
</organism>
<dbReference type="Pfam" id="PF05768">
    <property type="entry name" value="Glrx-like"/>
    <property type="match status" value="1"/>
</dbReference>
<dbReference type="PANTHER" id="PTHR33558:SF1">
    <property type="entry name" value="GLUTAREDOXIN-LIKE PROTEIN C5ORF63 HOMOLOG"/>
    <property type="match status" value="1"/>
</dbReference>
<dbReference type="PANTHER" id="PTHR33558">
    <property type="entry name" value="GLUTAREDOXIN-LIKE PROTEIN C5ORF63 HOMOLOG"/>
    <property type="match status" value="1"/>
</dbReference>
<dbReference type="AlphaFoldDB" id="A0A9P4URN5"/>
<keyword evidence="1" id="KW-0813">Transport</keyword>
<gene>
    <name evidence="2" type="ORF">K431DRAFT_211313</name>
</gene>
<sequence>MRPTGALLRYCVRLTLFTRDNCSLCDDAWHNLSKVWDRRPFEFDKIDVMAAGNKKWKELYEFDTPVVHIDKTKEDSQFETSAAARKLMHRFTEAEVEKVMDE</sequence>
<dbReference type="OrthoDB" id="429967at2759"/>
<dbReference type="InterPro" id="IPR008554">
    <property type="entry name" value="Glutaredoxin-like"/>
</dbReference>
<name>A0A9P4URN5_9PEZI</name>
<dbReference type="EMBL" id="MU003780">
    <property type="protein sequence ID" value="KAF2722791.1"/>
    <property type="molecule type" value="Genomic_DNA"/>
</dbReference>
<evidence type="ECO:0000313" key="2">
    <source>
        <dbReference type="EMBL" id="KAF2722791.1"/>
    </source>
</evidence>
<dbReference type="SUPFAM" id="SSF52833">
    <property type="entry name" value="Thioredoxin-like"/>
    <property type="match status" value="1"/>
</dbReference>
<evidence type="ECO:0000256" key="1">
    <source>
        <dbReference type="RuleBase" id="RU363082"/>
    </source>
</evidence>
<feature type="non-terminal residue" evidence="2">
    <location>
        <position position="102"/>
    </location>
</feature>
<evidence type="ECO:0000313" key="3">
    <source>
        <dbReference type="Proteomes" id="UP000799441"/>
    </source>
</evidence>
<proteinExistence type="inferred from homology"/>
<dbReference type="InterPro" id="IPR052565">
    <property type="entry name" value="Glutaredoxin-like_YDR286C"/>
</dbReference>
<keyword evidence="3" id="KW-1185">Reference proteome</keyword>
<protein>
    <recommendedName>
        <fullName evidence="1">Glutaredoxin-like protein</fullName>
    </recommendedName>
</protein>
<comment type="caution">
    <text evidence="2">The sequence shown here is derived from an EMBL/GenBank/DDBJ whole genome shotgun (WGS) entry which is preliminary data.</text>
</comment>
<dbReference type="Proteomes" id="UP000799441">
    <property type="component" value="Unassembled WGS sequence"/>
</dbReference>
<keyword evidence="1" id="KW-0249">Electron transport</keyword>
<dbReference type="InterPro" id="IPR036249">
    <property type="entry name" value="Thioredoxin-like_sf"/>
</dbReference>
<accession>A0A9P4URN5</accession>
<dbReference type="Gene3D" id="3.40.30.10">
    <property type="entry name" value="Glutaredoxin"/>
    <property type="match status" value="1"/>
</dbReference>
<comment type="similarity">
    <text evidence="1">Belongs to the glutaredoxin family.</text>
</comment>